<sequence length="522" mass="56252">MYDVIVVGAGSAGAPVAARLSEDSHRKVLLLEAGRDWRSAEAPHELRSANIIPFMHDPAYQAKWQWPGLMTRRTRAQEPKFYWRGKALGGSSTVNAQIAIRGVPQAFDGWAEAGCEGWAAEDVLPLFDRIEDDAETGTAPGVRRGGPLPVYRAPFDQWGVVDLALRDAGLAEGYPWKADLNAPTGEGISCNPINSRDGRRVTTNDGYLEPARGRPNLEIRGEALVDKVLFEGSRAVGVRVRFGGGAWEEIRAREIVLCAGAIHSPAILMRSGIGPAAKLAALGIPVLFDQPATGQNLMDHPILRATLKLKPQHRAQGVDARHTNCCLTYSSHLGSGGERDMIMIAYNHRGAITPEPGPEGAIGAALYDAYSRGSLDLVSADPEANPVVEENMLDHPDDRLRLRDAVRRLARITLQPAVADLCDGITFGESPLSVVQAAALPDGELDALMLREAGDIQHAAGTCRMVAYEDPRGVVNPDLTVKGVTGLRIADASIMPTDCRANLHFTCVMIGENLARRMRAEG</sequence>
<dbReference type="RefSeq" id="WP_075799252.1">
    <property type="nucleotide sequence ID" value="NZ_CP015583.1"/>
</dbReference>
<dbReference type="InterPro" id="IPR000172">
    <property type="entry name" value="GMC_OxRdtase_N"/>
</dbReference>
<evidence type="ECO:0000256" key="2">
    <source>
        <dbReference type="ARBA" id="ARBA00010790"/>
    </source>
</evidence>
<evidence type="ECO:0000256" key="1">
    <source>
        <dbReference type="ARBA" id="ARBA00001974"/>
    </source>
</evidence>
<evidence type="ECO:0000313" key="10">
    <source>
        <dbReference type="Proteomes" id="UP000185494"/>
    </source>
</evidence>
<comment type="similarity">
    <text evidence="2 6">Belongs to the GMC oxidoreductase family.</text>
</comment>
<evidence type="ECO:0000259" key="8">
    <source>
        <dbReference type="PROSITE" id="PS00624"/>
    </source>
</evidence>
<dbReference type="Gene3D" id="3.30.410.40">
    <property type="match status" value="1"/>
</dbReference>
<dbReference type="Gene3D" id="3.50.50.60">
    <property type="entry name" value="FAD/NAD(P)-binding domain"/>
    <property type="match status" value="1"/>
</dbReference>
<reference evidence="9 10" key="1">
    <citation type="submission" date="2016-05" db="EMBL/GenBank/DDBJ databases">
        <title>Complete Genome and Methylome Analysis of Psychrotrophic Bacterial Isolates from Antarctic Lake Untersee.</title>
        <authorList>
            <person name="Fomenkov A."/>
            <person name="Akimov V.N."/>
            <person name="Vasilyeva L.V."/>
            <person name="Andersen D."/>
            <person name="Vincze T."/>
            <person name="Roberts R.J."/>
        </authorList>
    </citation>
    <scope>NUCLEOTIDE SEQUENCE [LARGE SCALE GENOMIC DNA]</scope>
    <source>
        <strain evidence="9 10">U14-5</strain>
    </source>
</reference>
<comment type="cofactor">
    <cofactor evidence="1 5">
        <name>FAD</name>
        <dbReference type="ChEBI" id="CHEBI:57692"/>
    </cofactor>
</comment>
<evidence type="ECO:0000256" key="5">
    <source>
        <dbReference type="PIRSR" id="PIRSR000137-2"/>
    </source>
</evidence>
<dbReference type="InterPro" id="IPR012132">
    <property type="entry name" value="GMC_OxRdtase"/>
</dbReference>
<dbReference type="Pfam" id="PF00732">
    <property type="entry name" value="GMC_oxred_N"/>
    <property type="match status" value="1"/>
</dbReference>
<dbReference type="SUPFAM" id="SSF54373">
    <property type="entry name" value="FAD-linked reductases, C-terminal domain"/>
    <property type="match status" value="1"/>
</dbReference>
<name>A0A1L7AID1_9PROT</name>
<evidence type="ECO:0000256" key="3">
    <source>
        <dbReference type="ARBA" id="ARBA00022630"/>
    </source>
</evidence>
<dbReference type="KEGG" id="rgi:RGI145_16620"/>
<dbReference type="GO" id="GO:0016614">
    <property type="term" value="F:oxidoreductase activity, acting on CH-OH group of donors"/>
    <property type="evidence" value="ECO:0007669"/>
    <property type="project" value="InterPro"/>
</dbReference>
<accession>A0A1L7AID1</accession>
<dbReference type="PROSITE" id="PS00623">
    <property type="entry name" value="GMC_OXRED_1"/>
    <property type="match status" value="1"/>
</dbReference>
<dbReference type="Pfam" id="PF05199">
    <property type="entry name" value="GMC_oxred_C"/>
    <property type="match status" value="1"/>
</dbReference>
<keyword evidence="3 6" id="KW-0285">Flavoprotein</keyword>
<feature type="domain" description="Glucose-methanol-choline oxidoreductase N-terminal" evidence="8">
    <location>
        <begin position="260"/>
        <end position="274"/>
    </location>
</feature>
<dbReference type="SUPFAM" id="SSF51905">
    <property type="entry name" value="FAD/NAD(P)-binding domain"/>
    <property type="match status" value="1"/>
</dbReference>
<feature type="binding site" evidence="5">
    <location>
        <position position="225"/>
    </location>
    <ligand>
        <name>FAD</name>
        <dbReference type="ChEBI" id="CHEBI:57692"/>
    </ligand>
</feature>
<dbReference type="AlphaFoldDB" id="A0A1L7AID1"/>
<dbReference type="InterPro" id="IPR007867">
    <property type="entry name" value="GMC_OxRtase_C"/>
</dbReference>
<proteinExistence type="inferred from homology"/>
<dbReference type="GO" id="GO:0050660">
    <property type="term" value="F:flavin adenine dinucleotide binding"/>
    <property type="evidence" value="ECO:0007669"/>
    <property type="project" value="InterPro"/>
</dbReference>
<dbReference type="PROSITE" id="PS00624">
    <property type="entry name" value="GMC_OXRED_2"/>
    <property type="match status" value="1"/>
</dbReference>
<keyword evidence="4 5" id="KW-0274">FAD</keyword>
<protein>
    <submittedName>
        <fullName evidence="9">GMC family oxidoreductase</fullName>
    </submittedName>
</protein>
<dbReference type="EMBL" id="CP015583">
    <property type="protein sequence ID" value="APT58491.1"/>
    <property type="molecule type" value="Genomic_DNA"/>
</dbReference>
<dbReference type="eggNOG" id="COG2303">
    <property type="taxonomic scope" value="Bacteria"/>
</dbReference>
<gene>
    <name evidence="9" type="ORF">RGI145_16620</name>
</gene>
<dbReference type="PANTHER" id="PTHR11552:SF147">
    <property type="entry name" value="CHOLINE DEHYDROGENASE, MITOCHONDRIAL"/>
    <property type="match status" value="1"/>
</dbReference>
<organism evidence="9 10">
    <name type="scientific">Roseomonas gilardii</name>
    <dbReference type="NCBI Taxonomy" id="257708"/>
    <lineage>
        <taxon>Bacteria</taxon>
        <taxon>Pseudomonadati</taxon>
        <taxon>Pseudomonadota</taxon>
        <taxon>Alphaproteobacteria</taxon>
        <taxon>Acetobacterales</taxon>
        <taxon>Roseomonadaceae</taxon>
        <taxon>Roseomonas</taxon>
    </lineage>
</organism>
<evidence type="ECO:0000256" key="4">
    <source>
        <dbReference type="ARBA" id="ARBA00022827"/>
    </source>
</evidence>
<dbReference type="STRING" id="257708.RGI145_16620"/>
<feature type="domain" description="Glucose-methanol-choline oxidoreductase N-terminal" evidence="7">
    <location>
        <begin position="85"/>
        <end position="108"/>
    </location>
</feature>
<dbReference type="InterPro" id="IPR036188">
    <property type="entry name" value="FAD/NAD-bd_sf"/>
</dbReference>
<evidence type="ECO:0000256" key="6">
    <source>
        <dbReference type="RuleBase" id="RU003968"/>
    </source>
</evidence>
<evidence type="ECO:0000259" key="7">
    <source>
        <dbReference type="PROSITE" id="PS00623"/>
    </source>
</evidence>
<dbReference type="PIRSF" id="PIRSF000137">
    <property type="entry name" value="Alcohol_oxidase"/>
    <property type="match status" value="1"/>
</dbReference>
<evidence type="ECO:0000313" key="9">
    <source>
        <dbReference type="EMBL" id="APT58491.1"/>
    </source>
</evidence>
<dbReference type="Proteomes" id="UP000185494">
    <property type="component" value="Chromosome 1"/>
</dbReference>
<dbReference type="PANTHER" id="PTHR11552">
    <property type="entry name" value="GLUCOSE-METHANOL-CHOLINE GMC OXIDOREDUCTASE"/>
    <property type="match status" value="1"/>
</dbReference>